<dbReference type="NCBIfam" id="TIGR02797">
    <property type="entry name" value="exbB"/>
    <property type="match status" value="1"/>
</dbReference>
<dbReference type="PANTHER" id="PTHR30625">
    <property type="entry name" value="PROTEIN TOLQ"/>
    <property type="match status" value="1"/>
</dbReference>
<feature type="transmembrane region" description="Helical" evidence="13">
    <location>
        <begin position="168"/>
        <end position="193"/>
    </location>
</feature>
<keyword evidence="5" id="KW-1003">Cell membrane</keyword>
<proteinExistence type="inferred from homology"/>
<comment type="function">
    <text evidence="11">Involved in the TonB-dependent energy-dependent transport of various receptor-bound substrates. Protects ExbD from proteolytic degradation and functionally stabilizes TonB.</text>
</comment>
<keyword evidence="7 13" id="KW-0812">Transmembrane</keyword>
<dbReference type="InterPro" id="IPR002898">
    <property type="entry name" value="MotA_ExbB_proton_chnl"/>
</dbReference>
<dbReference type="InterPro" id="IPR014164">
    <property type="entry name" value="TonB_ExbB_1"/>
</dbReference>
<dbReference type="Pfam" id="PF01618">
    <property type="entry name" value="MotA_ExbB"/>
    <property type="match status" value="1"/>
</dbReference>
<comment type="similarity">
    <text evidence="12">Belongs to the exbB/tolQ family.</text>
</comment>
<sequence length="241" mass="25897">MQTDLSVLGMYQHADIVVKVVMIGLLLASVGTWAIFFAKYTELTSAKRRLKTEQNALSEAKTLESAGKIAQQFSTGSHAARLIAEALDERELSTQSDDHAAIKERTVFRLERQVARIARDASRNNGFLATIGSVSPFIGLFGTVWGIMNSFIGIAKTQTTNLAVVAPGIAEALLATAVGLVAAIPAVVIYNIFARMIAGYKASLGDSAAQIILLQSRDADLQKRTFTQTTLHSSSQKLRAG</sequence>
<evidence type="ECO:0000256" key="7">
    <source>
        <dbReference type="ARBA" id="ARBA00022692"/>
    </source>
</evidence>
<dbReference type="InterPro" id="IPR050790">
    <property type="entry name" value="ExbB/TolQ_transport"/>
</dbReference>
<gene>
    <name evidence="15" type="primary">exbB</name>
    <name evidence="15" type="ORF">HGT73_06860</name>
</gene>
<evidence type="ECO:0000256" key="11">
    <source>
        <dbReference type="ARBA" id="ARBA00024816"/>
    </source>
</evidence>
<evidence type="ECO:0000256" key="5">
    <source>
        <dbReference type="ARBA" id="ARBA00022475"/>
    </source>
</evidence>
<evidence type="ECO:0000256" key="6">
    <source>
        <dbReference type="ARBA" id="ARBA00022519"/>
    </source>
</evidence>
<evidence type="ECO:0000313" key="15">
    <source>
        <dbReference type="EMBL" id="MBT0727104.1"/>
    </source>
</evidence>
<feature type="domain" description="MotA/TolQ/ExbB proton channel" evidence="14">
    <location>
        <begin position="80"/>
        <end position="198"/>
    </location>
</feature>
<comment type="subcellular location">
    <subcellularLocation>
        <location evidence="1">Cell inner membrane</location>
        <topology evidence="1">Multi-pass membrane protein</topology>
    </subcellularLocation>
    <subcellularLocation>
        <location evidence="12">Membrane</location>
        <topology evidence="12">Multi-pass membrane protein</topology>
    </subcellularLocation>
</comment>
<keyword evidence="10 13" id="KW-0472">Membrane</keyword>
<accession>A0ABS5T430</accession>
<keyword evidence="16" id="KW-1185">Reference proteome</keyword>
<protein>
    <recommendedName>
        <fullName evidence="3">Biopolymer transport protein ExbB</fullName>
    </recommendedName>
</protein>
<dbReference type="Proteomes" id="UP000786875">
    <property type="component" value="Unassembled WGS sequence"/>
</dbReference>
<keyword evidence="8 12" id="KW-0653">Protein transport</keyword>
<evidence type="ECO:0000259" key="14">
    <source>
        <dbReference type="Pfam" id="PF01618"/>
    </source>
</evidence>
<evidence type="ECO:0000256" key="4">
    <source>
        <dbReference type="ARBA" id="ARBA00022448"/>
    </source>
</evidence>
<evidence type="ECO:0000256" key="3">
    <source>
        <dbReference type="ARBA" id="ARBA00022093"/>
    </source>
</evidence>
<comment type="caution">
    <text evidence="15">The sequence shown here is derived from an EMBL/GenBank/DDBJ whole genome shotgun (WGS) entry which is preliminary data.</text>
</comment>
<reference evidence="15 16" key="1">
    <citation type="submission" date="2020-04" db="EMBL/GenBank/DDBJ databases">
        <title>Genome sequencing of Rosenbergiella species.</title>
        <authorList>
            <person name="Alvarez-Perez S."/>
            <person name="Lievens B."/>
        </authorList>
    </citation>
    <scope>NUCLEOTIDE SEQUENCE [LARGE SCALE GENOMIC DNA]</scope>
    <source>
        <strain evidence="15 16">CdVSA20.1</strain>
    </source>
</reference>
<evidence type="ECO:0000256" key="10">
    <source>
        <dbReference type="ARBA" id="ARBA00023136"/>
    </source>
</evidence>
<organism evidence="15 16">
    <name type="scientific">Rosenbergiella australiborealis</name>
    <dbReference type="NCBI Taxonomy" id="1544696"/>
    <lineage>
        <taxon>Bacteria</taxon>
        <taxon>Pseudomonadati</taxon>
        <taxon>Pseudomonadota</taxon>
        <taxon>Gammaproteobacteria</taxon>
        <taxon>Enterobacterales</taxon>
        <taxon>Erwiniaceae</taxon>
        <taxon>Rosenbergiella</taxon>
    </lineage>
</organism>
<name>A0ABS5T430_9GAMM</name>
<comment type="subunit">
    <text evidence="2">The accessory proteins ExbB and ExbD seem to form a complex with TonB.</text>
</comment>
<keyword evidence="6" id="KW-0997">Cell inner membrane</keyword>
<evidence type="ECO:0000256" key="1">
    <source>
        <dbReference type="ARBA" id="ARBA00004429"/>
    </source>
</evidence>
<evidence type="ECO:0000313" key="16">
    <source>
        <dbReference type="Proteomes" id="UP000786875"/>
    </source>
</evidence>
<feature type="transmembrane region" description="Helical" evidence="13">
    <location>
        <begin position="126"/>
        <end position="148"/>
    </location>
</feature>
<evidence type="ECO:0000256" key="13">
    <source>
        <dbReference type="SAM" id="Phobius"/>
    </source>
</evidence>
<evidence type="ECO:0000256" key="2">
    <source>
        <dbReference type="ARBA" id="ARBA00011471"/>
    </source>
</evidence>
<keyword evidence="9 13" id="KW-1133">Transmembrane helix</keyword>
<keyword evidence="4 12" id="KW-0813">Transport</keyword>
<dbReference type="RefSeq" id="WP_214213265.1">
    <property type="nucleotide sequence ID" value="NZ_JABBFO010000005.1"/>
</dbReference>
<feature type="transmembrane region" description="Helical" evidence="13">
    <location>
        <begin position="20"/>
        <end position="41"/>
    </location>
</feature>
<evidence type="ECO:0000256" key="12">
    <source>
        <dbReference type="RuleBase" id="RU004057"/>
    </source>
</evidence>
<dbReference type="EMBL" id="JABBFO010000005">
    <property type="protein sequence ID" value="MBT0727104.1"/>
    <property type="molecule type" value="Genomic_DNA"/>
</dbReference>
<dbReference type="PANTHER" id="PTHR30625:SF16">
    <property type="entry name" value="BIOPOLYMER TRANSPORT PROTEIN EXBB"/>
    <property type="match status" value="1"/>
</dbReference>
<evidence type="ECO:0000256" key="8">
    <source>
        <dbReference type="ARBA" id="ARBA00022927"/>
    </source>
</evidence>
<evidence type="ECO:0000256" key="9">
    <source>
        <dbReference type="ARBA" id="ARBA00022989"/>
    </source>
</evidence>